<proteinExistence type="predicted"/>
<dbReference type="GO" id="GO:0030313">
    <property type="term" value="C:cell envelope"/>
    <property type="evidence" value="ECO:0007669"/>
    <property type="project" value="UniProtKB-SubCell"/>
</dbReference>
<dbReference type="PROSITE" id="PS51257">
    <property type="entry name" value="PROKAR_LIPOPROTEIN"/>
    <property type="match status" value="1"/>
</dbReference>
<sequence length="334" mass="36330" precursor="true">MNMRTLHSGLIFTGLMAMILTAVGCSPTSGLVLEGIVETSIYAHYSEVSGKISQQAVELGQTVKAGDVLAVLDDRNERYALEQLEQTLARKQAILAELKTGADPEALKQSANSVKLAEIANANAQLAQDRTRKDYEDAQVLQKAGALPQAELDKLKYQVDLAEAAVTTAALQLDNARQQMTLLQKGTPQEKIAAAQADVALTEVQIRQTKDNLAKYTLTALQDGTVISRNYLPGNMVSPGFDLIDIASETEKHLVAYLPKEYLPKISYGQNVVIHSGEKEYSGTVSFIDVKAQYTPKDMQTSANKNKESMKIKVNLAPETPLKIGEKAEIVLPD</sequence>
<keyword evidence="2 3" id="KW-0175">Coiled coil</keyword>
<dbReference type="KEGG" id="ddh:Desde_1660"/>
<dbReference type="EMBL" id="CP003348">
    <property type="protein sequence ID" value="AFM00063.1"/>
    <property type="molecule type" value="Genomic_DNA"/>
</dbReference>
<organism evidence="5 6">
    <name type="scientific">Desulfitobacterium dehalogenans (strain ATCC 51507 / DSM 9161 / JW/IU-DC1)</name>
    <dbReference type="NCBI Taxonomy" id="756499"/>
    <lineage>
        <taxon>Bacteria</taxon>
        <taxon>Bacillati</taxon>
        <taxon>Bacillota</taxon>
        <taxon>Clostridia</taxon>
        <taxon>Eubacteriales</taxon>
        <taxon>Desulfitobacteriaceae</taxon>
        <taxon>Desulfitobacterium</taxon>
    </lineage>
</organism>
<dbReference type="SUPFAM" id="SSF111369">
    <property type="entry name" value="HlyD-like secretion proteins"/>
    <property type="match status" value="2"/>
</dbReference>
<dbReference type="STRING" id="756499.Desde_1660"/>
<evidence type="ECO:0000313" key="5">
    <source>
        <dbReference type="EMBL" id="AFM00063.1"/>
    </source>
</evidence>
<dbReference type="InterPro" id="IPR058647">
    <property type="entry name" value="BSH_CzcB-like"/>
</dbReference>
<feature type="domain" description="CzcB-like barrel-sandwich hybrid" evidence="4">
    <location>
        <begin position="46"/>
        <end position="247"/>
    </location>
</feature>
<dbReference type="OrthoDB" id="1883197at2"/>
<reference evidence="6" key="1">
    <citation type="submission" date="2012-06" db="EMBL/GenBank/DDBJ databases">
        <title>Complete sequence of Desulfitobacterium dehalogenans ATCC 51507.</title>
        <authorList>
            <person name="Lucas S."/>
            <person name="Han J."/>
            <person name="Lapidus A."/>
            <person name="Cheng J.-F."/>
            <person name="Goodwin L."/>
            <person name="Pitluck S."/>
            <person name="Peters L."/>
            <person name="Ovchinnikova G."/>
            <person name="Teshima H."/>
            <person name="Detter J.C."/>
            <person name="Han C."/>
            <person name="Tapia R."/>
            <person name="Land M."/>
            <person name="Hauser L."/>
            <person name="Kyrpides N."/>
            <person name="Ivanova N."/>
            <person name="Pagani I."/>
            <person name="Kruse T."/>
            <person name="de Vos W.M."/>
            <person name="Smidt H."/>
            <person name="Woyke T."/>
        </authorList>
    </citation>
    <scope>NUCLEOTIDE SEQUENCE [LARGE SCALE GENOMIC DNA]</scope>
    <source>
        <strain evidence="6">ATCC 51507 / DSM 9161 / JW/IU-DC1</strain>
    </source>
</reference>
<feature type="coiled-coil region" evidence="3">
    <location>
        <begin position="159"/>
        <end position="212"/>
    </location>
</feature>
<dbReference type="eggNOG" id="COG1566">
    <property type="taxonomic scope" value="Bacteria"/>
</dbReference>
<comment type="subcellular location">
    <subcellularLocation>
        <location evidence="1">Cell envelope</location>
    </subcellularLocation>
</comment>
<evidence type="ECO:0000259" key="4">
    <source>
        <dbReference type="Pfam" id="PF25973"/>
    </source>
</evidence>
<dbReference type="AlphaFoldDB" id="I4A7X8"/>
<dbReference type="PANTHER" id="PTHR32347">
    <property type="entry name" value="EFFLUX SYSTEM COMPONENT YKNX-RELATED"/>
    <property type="match status" value="1"/>
</dbReference>
<dbReference type="Gene3D" id="1.10.287.470">
    <property type="entry name" value="Helix hairpin bin"/>
    <property type="match status" value="2"/>
</dbReference>
<dbReference type="Pfam" id="PF25973">
    <property type="entry name" value="BSH_CzcB"/>
    <property type="match status" value="1"/>
</dbReference>
<gene>
    <name evidence="5" type="ordered locus">Desde_1660</name>
</gene>
<dbReference type="Gene3D" id="2.40.50.100">
    <property type="match status" value="2"/>
</dbReference>
<evidence type="ECO:0000313" key="6">
    <source>
        <dbReference type="Proteomes" id="UP000006053"/>
    </source>
</evidence>
<evidence type="ECO:0000256" key="1">
    <source>
        <dbReference type="ARBA" id="ARBA00004196"/>
    </source>
</evidence>
<name>I4A7X8_DESDJ</name>
<dbReference type="HOGENOM" id="CLU_018816_6_3_9"/>
<accession>I4A7X8</accession>
<protein>
    <submittedName>
        <fullName evidence="5">Multidrug resistance efflux pump</fullName>
    </submittedName>
</protein>
<dbReference type="Gene3D" id="2.40.30.170">
    <property type="match status" value="1"/>
</dbReference>
<evidence type="ECO:0000256" key="2">
    <source>
        <dbReference type="ARBA" id="ARBA00023054"/>
    </source>
</evidence>
<dbReference type="Proteomes" id="UP000006053">
    <property type="component" value="Chromosome"/>
</dbReference>
<dbReference type="InterPro" id="IPR050465">
    <property type="entry name" value="UPF0194_transport"/>
</dbReference>
<reference evidence="5 6" key="2">
    <citation type="journal article" date="2015" name="J. Bacteriol.">
        <title>Genomic, proteomic, and biochemical analysis of the organohalide respiratory pathway in Desulfitobacterium dehalogenans.</title>
        <authorList>
            <person name="Kruse T."/>
            <person name="van de Pas B.A."/>
            <person name="Atteia A."/>
            <person name="Krab K."/>
            <person name="Hagen W.R."/>
            <person name="Goodwin L."/>
            <person name="Chain P."/>
            <person name="Boeren S."/>
            <person name="Maphosa F."/>
            <person name="Schraa G."/>
            <person name="de Vos W.M."/>
            <person name="van der Oost J."/>
            <person name="Smidt H."/>
            <person name="Stams A.J."/>
        </authorList>
    </citation>
    <scope>NUCLEOTIDE SEQUENCE [LARGE SCALE GENOMIC DNA]</scope>
    <source>
        <strain evidence="6">ATCC 51507 / DSM 9161 / JW/IU-DC1</strain>
    </source>
</reference>
<dbReference type="PANTHER" id="PTHR32347:SF23">
    <property type="entry name" value="BLL5650 PROTEIN"/>
    <property type="match status" value="1"/>
</dbReference>
<keyword evidence="6" id="KW-1185">Reference proteome</keyword>
<evidence type="ECO:0000256" key="3">
    <source>
        <dbReference type="SAM" id="Coils"/>
    </source>
</evidence>
<dbReference type="RefSeq" id="WP_014793552.1">
    <property type="nucleotide sequence ID" value="NC_018017.1"/>
</dbReference>